<dbReference type="GO" id="GO:0032222">
    <property type="term" value="P:regulation of synaptic transmission, cholinergic"/>
    <property type="evidence" value="ECO:0007669"/>
    <property type="project" value="InterPro"/>
</dbReference>
<reference evidence="10" key="1">
    <citation type="journal article" date="2016" name="Gigascience">
        <title>De novo construction of an expanded transcriptome assembly for the western tarnished plant bug, Lygus hesperus.</title>
        <authorList>
            <person name="Tassone E.E."/>
            <person name="Geib S.M."/>
            <person name="Hall B."/>
            <person name="Fabrick J.A."/>
            <person name="Brent C.S."/>
            <person name="Hull J.J."/>
        </authorList>
    </citation>
    <scope>NUCLEOTIDE SEQUENCE</scope>
</reference>
<evidence type="ECO:0000256" key="7">
    <source>
        <dbReference type="ARBA" id="ARBA00023180"/>
    </source>
</evidence>
<evidence type="ECO:0000256" key="5">
    <source>
        <dbReference type="ARBA" id="ARBA00022989"/>
    </source>
</evidence>
<gene>
    <name evidence="10" type="ORF">g.33361</name>
</gene>
<keyword evidence="6" id="KW-0472">Membrane</keyword>
<protein>
    <submittedName>
        <fullName evidence="10">Uncharacterized protein</fullName>
    </submittedName>
</protein>
<dbReference type="AlphaFoldDB" id="A0A146M3T3"/>
<evidence type="ECO:0000256" key="9">
    <source>
        <dbReference type="SAM" id="SignalP"/>
    </source>
</evidence>
<keyword evidence="3" id="KW-0812">Transmembrane</keyword>
<name>A0A146M3T3_LYGHE</name>
<feature type="signal peptide" evidence="9">
    <location>
        <begin position="1"/>
        <end position="29"/>
    </location>
</feature>
<feature type="chain" id="PRO_5007527767" evidence="9">
    <location>
        <begin position="30"/>
        <end position="154"/>
    </location>
</feature>
<evidence type="ECO:0000256" key="2">
    <source>
        <dbReference type="ARBA" id="ARBA00022622"/>
    </source>
</evidence>
<dbReference type="Pfam" id="PF17064">
    <property type="entry name" value="QVR"/>
    <property type="match status" value="1"/>
</dbReference>
<dbReference type="PANTHER" id="PTHR33562:SF23">
    <property type="entry name" value="PROTEIN QUIVER"/>
    <property type="match status" value="1"/>
</dbReference>
<organism evidence="10">
    <name type="scientific">Lygus hesperus</name>
    <name type="common">Western plant bug</name>
    <dbReference type="NCBI Taxonomy" id="30085"/>
    <lineage>
        <taxon>Eukaryota</taxon>
        <taxon>Metazoa</taxon>
        <taxon>Ecdysozoa</taxon>
        <taxon>Arthropoda</taxon>
        <taxon>Hexapoda</taxon>
        <taxon>Insecta</taxon>
        <taxon>Pterygota</taxon>
        <taxon>Neoptera</taxon>
        <taxon>Paraneoptera</taxon>
        <taxon>Hemiptera</taxon>
        <taxon>Heteroptera</taxon>
        <taxon>Panheteroptera</taxon>
        <taxon>Cimicomorpha</taxon>
        <taxon>Miridae</taxon>
        <taxon>Mirini</taxon>
        <taxon>Lygus</taxon>
    </lineage>
</organism>
<evidence type="ECO:0000256" key="4">
    <source>
        <dbReference type="ARBA" id="ARBA00022729"/>
    </source>
</evidence>
<proteinExistence type="predicted"/>
<evidence type="ECO:0000256" key="3">
    <source>
        <dbReference type="ARBA" id="ARBA00022692"/>
    </source>
</evidence>
<accession>A0A146M3T3</accession>
<keyword evidence="8" id="KW-0449">Lipoprotein</keyword>
<evidence type="ECO:0000256" key="1">
    <source>
        <dbReference type="ARBA" id="ARBA00004589"/>
    </source>
</evidence>
<keyword evidence="7" id="KW-0325">Glycoprotein</keyword>
<dbReference type="PANTHER" id="PTHR33562">
    <property type="entry name" value="ATILLA, ISOFORM B-RELATED-RELATED"/>
    <property type="match status" value="1"/>
</dbReference>
<keyword evidence="4 9" id="KW-0732">Signal</keyword>
<evidence type="ECO:0000256" key="6">
    <source>
        <dbReference type="ARBA" id="ARBA00023136"/>
    </source>
</evidence>
<evidence type="ECO:0000256" key="8">
    <source>
        <dbReference type="ARBA" id="ARBA00023288"/>
    </source>
</evidence>
<dbReference type="GO" id="GO:0098552">
    <property type="term" value="C:side of membrane"/>
    <property type="evidence" value="ECO:0007669"/>
    <property type="project" value="UniProtKB-KW"/>
</dbReference>
<comment type="subcellular location">
    <subcellularLocation>
        <location evidence="1">Membrane</location>
        <topology evidence="1">Lipid-anchor</topology>
        <topology evidence="1">GPI-anchor</topology>
    </subcellularLocation>
</comment>
<keyword evidence="5" id="KW-1133">Transmembrane helix</keyword>
<keyword evidence="2" id="KW-0336">GPI-anchor</keyword>
<dbReference type="EMBL" id="GDHC01004947">
    <property type="protein sequence ID" value="JAQ13682.1"/>
    <property type="molecule type" value="Transcribed_RNA"/>
</dbReference>
<evidence type="ECO:0000313" key="10">
    <source>
        <dbReference type="EMBL" id="JAQ13682.1"/>
    </source>
</evidence>
<dbReference type="InterPro" id="IPR031424">
    <property type="entry name" value="QVR-like"/>
</dbReference>
<dbReference type="InterPro" id="IPR050975">
    <property type="entry name" value="Sleep_regulator"/>
</dbReference>
<dbReference type="GO" id="GO:0030431">
    <property type="term" value="P:sleep"/>
    <property type="evidence" value="ECO:0007669"/>
    <property type="project" value="InterPro"/>
</dbReference>
<sequence length="154" mass="17656">MEMNSNRAIVSVPFLCLLIAILYPTDVAAIWCFQCNSQYDESCATLEPYQTNSTYHRLCREEENTGRQFFCRKVKQTIFDREDLVRVVRSCGYVTDPKNRSCYQYNSGGHKSVSCQCFTDSCNSASINHWSLLLYSATAVLVMRKPMLGVFRLS</sequence>